<evidence type="ECO:0000256" key="14">
    <source>
        <dbReference type="ARBA" id="ARBA00025228"/>
    </source>
</evidence>
<gene>
    <name evidence="19" type="primary">cobS</name>
    <name evidence="20" type="ORF">HMPREF9151_02231</name>
</gene>
<comment type="similarity">
    <text evidence="4 19">Belongs to the CobS family.</text>
</comment>
<evidence type="ECO:0000256" key="3">
    <source>
        <dbReference type="ARBA" id="ARBA00004663"/>
    </source>
</evidence>
<dbReference type="HOGENOM" id="CLU_057426_1_1_10"/>
<evidence type="ECO:0000256" key="2">
    <source>
        <dbReference type="ARBA" id="ARBA00004651"/>
    </source>
</evidence>
<keyword evidence="11 19" id="KW-0460">Magnesium</keyword>
<evidence type="ECO:0000256" key="11">
    <source>
        <dbReference type="ARBA" id="ARBA00022842"/>
    </source>
</evidence>
<proteinExistence type="inferred from homology"/>
<evidence type="ECO:0000256" key="13">
    <source>
        <dbReference type="ARBA" id="ARBA00023136"/>
    </source>
</evidence>
<feature type="transmembrane region" description="Helical" evidence="19">
    <location>
        <begin position="214"/>
        <end position="234"/>
    </location>
</feature>
<accession>L1N1G0</accession>
<evidence type="ECO:0000256" key="7">
    <source>
        <dbReference type="ARBA" id="ARBA00022475"/>
    </source>
</evidence>
<reference evidence="20 21" key="1">
    <citation type="submission" date="2012-05" db="EMBL/GenBank/DDBJ databases">
        <authorList>
            <person name="Weinstock G."/>
            <person name="Sodergren E."/>
            <person name="Lobos E.A."/>
            <person name="Fulton L."/>
            <person name="Fulton R."/>
            <person name="Courtney L."/>
            <person name="Fronick C."/>
            <person name="O'Laughlin M."/>
            <person name="Godfrey J."/>
            <person name="Wilson R.M."/>
            <person name="Miner T."/>
            <person name="Farmer C."/>
            <person name="Delehaunty K."/>
            <person name="Cordes M."/>
            <person name="Minx P."/>
            <person name="Tomlinson C."/>
            <person name="Chen J."/>
            <person name="Wollam A."/>
            <person name="Pepin K.H."/>
            <person name="Bhonagiri V."/>
            <person name="Zhang X."/>
            <person name="Suruliraj S."/>
            <person name="Warren W."/>
            <person name="Mitreva M."/>
            <person name="Mardis E.R."/>
            <person name="Wilson R.K."/>
        </authorList>
    </citation>
    <scope>NUCLEOTIDE SEQUENCE [LARGE SCALE GENOMIC DNA]</scope>
    <source>
        <strain evidence="20 21">F0055</strain>
    </source>
</reference>
<keyword evidence="7 19" id="KW-1003">Cell membrane</keyword>
<keyword evidence="10 19" id="KW-0812">Transmembrane</keyword>
<comment type="function">
    <text evidence="14 19">Joins adenosylcobinamide-GDP and alpha-ribazole to generate adenosylcobalamin (Ado-cobalamin). Also synthesizes adenosylcobalamin 5'-phosphate from adenosylcobinamide-GDP and alpha-ribazole 5'-phosphate.</text>
</comment>
<dbReference type="OrthoDB" id="9794626at2"/>
<dbReference type="PANTHER" id="PTHR34148:SF1">
    <property type="entry name" value="ADENOSYLCOBINAMIDE-GDP RIBAZOLETRANSFERASE"/>
    <property type="match status" value="1"/>
</dbReference>
<dbReference type="Pfam" id="PF02654">
    <property type="entry name" value="CobS"/>
    <property type="match status" value="1"/>
</dbReference>
<evidence type="ECO:0000313" key="21">
    <source>
        <dbReference type="Proteomes" id="UP000010433"/>
    </source>
</evidence>
<feature type="transmembrane region" description="Helical" evidence="19">
    <location>
        <begin position="50"/>
        <end position="77"/>
    </location>
</feature>
<evidence type="ECO:0000256" key="1">
    <source>
        <dbReference type="ARBA" id="ARBA00001946"/>
    </source>
</evidence>
<feature type="transmembrane region" description="Helical" evidence="19">
    <location>
        <begin position="117"/>
        <end position="136"/>
    </location>
</feature>
<feature type="transmembrane region" description="Helical" evidence="19">
    <location>
        <begin position="184"/>
        <end position="208"/>
    </location>
</feature>
<evidence type="ECO:0000256" key="18">
    <source>
        <dbReference type="ARBA" id="ARBA00049504"/>
    </source>
</evidence>
<evidence type="ECO:0000313" key="20">
    <source>
        <dbReference type="EMBL" id="EKX97313.1"/>
    </source>
</evidence>
<dbReference type="PANTHER" id="PTHR34148">
    <property type="entry name" value="ADENOSYLCOBINAMIDE-GDP RIBAZOLETRANSFERASE"/>
    <property type="match status" value="1"/>
</dbReference>
<feature type="transmembrane region" description="Helical" evidence="19">
    <location>
        <begin position="246"/>
        <end position="267"/>
    </location>
</feature>
<keyword evidence="13 19" id="KW-0472">Membrane</keyword>
<dbReference type="GO" id="GO:0009236">
    <property type="term" value="P:cobalamin biosynthetic process"/>
    <property type="evidence" value="ECO:0007669"/>
    <property type="project" value="UniProtKB-UniRule"/>
</dbReference>
<dbReference type="UniPathway" id="UPA00148">
    <property type="reaction ID" value="UER00238"/>
</dbReference>
<protein>
    <recommendedName>
        <fullName evidence="6 19">Adenosylcobinamide-GDP ribazoletransferase</fullName>
        <ecNumber evidence="5 19">2.7.8.26</ecNumber>
    </recommendedName>
    <alternativeName>
        <fullName evidence="16 19">Cobalamin synthase</fullName>
    </alternativeName>
    <alternativeName>
        <fullName evidence="15 19">Cobalamin-5'-phosphate synthase</fullName>
    </alternativeName>
</protein>
<evidence type="ECO:0000256" key="16">
    <source>
        <dbReference type="ARBA" id="ARBA00032853"/>
    </source>
</evidence>
<evidence type="ECO:0000256" key="4">
    <source>
        <dbReference type="ARBA" id="ARBA00010561"/>
    </source>
</evidence>
<keyword evidence="9 19" id="KW-0808">Transferase</keyword>
<organism evidence="20 21">
    <name type="scientific">Hoylesella saccharolytica F0055</name>
    <dbReference type="NCBI Taxonomy" id="1127699"/>
    <lineage>
        <taxon>Bacteria</taxon>
        <taxon>Pseudomonadati</taxon>
        <taxon>Bacteroidota</taxon>
        <taxon>Bacteroidia</taxon>
        <taxon>Bacteroidales</taxon>
        <taxon>Prevotellaceae</taxon>
        <taxon>Hoylesella</taxon>
    </lineage>
</organism>
<evidence type="ECO:0000256" key="19">
    <source>
        <dbReference type="HAMAP-Rule" id="MF_00719"/>
    </source>
</evidence>
<dbReference type="GO" id="GO:0051073">
    <property type="term" value="F:adenosylcobinamide-GDP ribazoletransferase activity"/>
    <property type="evidence" value="ECO:0007669"/>
    <property type="project" value="UniProtKB-UniRule"/>
</dbReference>
<dbReference type="EC" id="2.7.8.26" evidence="5 19"/>
<evidence type="ECO:0000256" key="12">
    <source>
        <dbReference type="ARBA" id="ARBA00022989"/>
    </source>
</evidence>
<dbReference type="STRING" id="1127699.HMPREF9151_02231"/>
<dbReference type="GO" id="GO:0008818">
    <property type="term" value="F:cobalamin 5'-phosphate synthase activity"/>
    <property type="evidence" value="ECO:0007669"/>
    <property type="project" value="UniProtKB-UniRule"/>
</dbReference>
<comment type="cofactor">
    <cofactor evidence="1 19">
        <name>Mg(2+)</name>
        <dbReference type="ChEBI" id="CHEBI:18420"/>
    </cofactor>
</comment>
<dbReference type="GO" id="GO:0005886">
    <property type="term" value="C:plasma membrane"/>
    <property type="evidence" value="ECO:0007669"/>
    <property type="project" value="UniProtKB-SubCell"/>
</dbReference>
<dbReference type="InterPro" id="IPR003805">
    <property type="entry name" value="CobS"/>
</dbReference>
<comment type="caution">
    <text evidence="20">The sequence shown here is derived from an EMBL/GenBank/DDBJ whole genome shotgun (WGS) entry which is preliminary data.</text>
</comment>
<evidence type="ECO:0000256" key="6">
    <source>
        <dbReference type="ARBA" id="ARBA00015850"/>
    </source>
</evidence>
<evidence type="ECO:0000256" key="10">
    <source>
        <dbReference type="ARBA" id="ARBA00022692"/>
    </source>
</evidence>
<keyword evidence="12 19" id="KW-1133">Transmembrane helix</keyword>
<name>L1N1G0_9BACT</name>
<comment type="subcellular location">
    <subcellularLocation>
        <location evidence="2 19">Cell membrane</location>
        <topology evidence="2 19">Multi-pass membrane protein</topology>
    </subcellularLocation>
</comment>
<evidence type="ECO:0000256" key="9">
    <source>
        <dbReference type="ARBA" id="ARBA00022679"/>
    </source>
</evidence>
<keyword evidence="8 19" id="KW-0169">Cobalamin biosynthesis</keyword>
<evidence type="ECO:0000256" key="15">
    <source>
        <dbReference type="ARBA" id="ARBA00032605"/>
    </source>
</evidence>
<keyword evidence="21" id="KW-1185">Reference proteome</keyword>
<dbReference type="AlphaFoldDB" id="L1N1G0"/>
<comment type="catalytic activity">
    <reaction evidence="17 19">
        <text>alpha-ribazole + adenosylcob(III)inamide-GDP = adenosylcob(III)alamin + GMP + H(+)</text>
        <dbReference type="Rhea" id="RHEA:16049"/>
        <dbReference type="ChEBI" id="CHEBI:10329"/>
        <dbReference type="ChEBI" id="CHEBI:15378"/>
        <dbReference type="ChEBI" id="CHEBI:18408"/>
        <dbReference type="ChEBI" id="CHEBI:58115"/>
        <dbReference type="ChEBI" id="CHEBI:60487"/>
        <dbReference type="EC" id="2.7.8.26"/>
    </reaction>
</comment>
<dbReference type="HAMAP" id="MF_00719">
    <property type="entry name" value="CobS"/>
    <property type="match status" value="1"/>
</dbReference>
<dbReference type="RefSeq" id="WP_009161092.1">
    <property type="nucleotide sequence ID" value="NZ_KB290960.1"/>
</dbReference>
<sequence>MRISINTSKWYSGFWAALLFFTRLPFWRIYQPPKEAYQSVVEYWPLTGWLTAAVMAGIIYFGSMVLPFPIALILAWLARLLLTGALHEDGLVDFFDGVGGGGNNRQRILDIMKDSHMGTFGLLALIVYAGLLFSTLYMLDPFYAALAVLAADPFSKMIAAQVTQLLPYARTEEQSKAHNLYRRFTVGAGISLFAQGTLPMLPLVLTYLSIPQLSLRWDLLIFIPCLVMFALYMLMARRLRGYTGDCCGAVFLLVELSFYLTMSALVYTPV</sequence>
<evidence type="ECO:0000256" key="5">
    <source>
        <dbReference type="ARBA" id="ARBA00013200"/>
    </source>
</evidence>
<dbReference type="Proteomes" id="UP000010433">
    <property type="component" value="Unassembled WGS sequence"/>
</dbReference>
<comment type="catalytic activity">
    <reaction evidence="18 19">
        <text>alpha-ribazole 5'-phosphate + adenosylcob(III)inamide-GDP = adenosylcob(III)alamin 5'-phosphate + GMP + H(+)</text>
        <dbReference type="Rhea" id="RHEA:23560"/>
        <dbReference type="ChEBI" id="CHEBI:15378"/>
        <dbReference type="ChEBI" id="CHEBI:57918"/>
        <dbReference type="ChEBI" id="CHEBI:58115"/>
        <dbReference type="ChEBI" id="CHEBI:60487"/>
        <dbReference type="ChEBI" id="CHEBI:60493"/>
        <dbReference type="EC" id="2.7.8.26"/>
    </reaction>
</comment>
<feature type="transmembrane region" description="Helical" evidence="19">
    <location>
        <begin position="12"/>
        <end position="30"/>
    </location>
</feature>
<evidence type="ECO:0000256" key="8">
    <source>
        <dbReference type="ARBA" id="ARBA00022573"/>
    </source>
</evidence>
<dbReference type="PATRIC" id="fig|1127699.3.peg.2040"/>
<evidence type="ECO:0000256" key="17">
    <source>
        <dbReference type="ARBA" id="ARBA00048623"/>
    </source>
</evidence>
<dbReference type="EMBL" id="AMEP01000142">
    <property type="protein sequence ID" value="EKX97313.1"/>
    <property type="molecule type" value="Genomic_DNA"/>
</dbReference>
<comment type="pathway">
    <text evidence="3 19">Cofactor biosynthesis; adenosylcobalamin biosynthesis; adenosylcobalamin from cob(II)yrinate a,c-diamide: step 7/7.</text>
</comment>